<protein>
    <submittedName>
        <fullName evidence="6">Hemerythrin</fullName>
    </submittedName>
</protein>
<dbReference type="InterPro" id="IPR012312">
    <property type="entry name" value="Hemerythrin-like"/>
</dbReference>
<proteinExistence type="inferred from homology"/>
<keyword evidence="2" id="KW-0813">Transport</keyword>
<evidence type="ECO:0000313" key="6">
    <source>
        <dbReference type="EMBL" id="RAU20807.1"/>
    </source>
</evidence>
<dbReference type="InterPro" id="IPR035938">
    <property type="entry name" value="Hemerythrin-like_sf"/>
</dbReference>
<dbReference type="AlphaFoldDB" id="A0A364NV77"/>
<keyword evidence="4" id="KW-0408">Iron</keyword>
<dbReference type="InterPro" id="IPR050669">
    <property type="entry name" value="Hemerythrin"/>
</dbReference>
<reference evidence="6 7" key="1">
    <citation type="submission" date="2017-11" db="EMBL/GenBank/DDBJ databases">
        <title>Draft genome sequence of magnetotactic bacterium Magnetospirillum kuznetsovii LBB-42.</title>
        <authorList>
            <person name="Grouzdev D.S."/>
            <person name="Rysina M.S."/>
            <person name="Baslerov R.V."/>
            <person name="Koziaeva V."/>
        </authorList>
    </citation>
    <scope>NUCLEOTIDE SEQUENCE [LARGE SCALE GENOMIC DNA]</scope>
    <source>
        <strain evidence="6 7">LBB-42</strain>
    </source>
</reference>
<comment type="similarity">
    <text evidence="1">Belongs to the hemerythrin family.</text>
</comment>
<dbReference type="OrthoDB" id="7305302at2"/>
<dbReference type="PROSITE" id="PS00550">
    <property type="entry name" value="HEMERYTHRINS"/>
    <property type="match status" value="1"/>
</dbReference>
<organism evidence="6 7">
    <name type="scientific">Paramagnetospirillum kuznetsovii</name>
    <dbReference type="NCBI Taxonomy" id="2053833"/>
    <lineage>
        <taxon>Bacteria</taxon>
        <taxon>Pseudomonadati</taxon>
        <taxon>Pseudomonadota</taxon>
        <taxon>Alphaproteobacteria</taxon>
        <taxon>Rhodospirillales</taxon>
        <taxon>Magnetospirillaceae</taxon>
        <taxon>Paramagnetospirillum</taxon>
    </lineage>
</organism>
<dbReference type="Gene3D" id="1.20.120.50">
    <property type="entry name" value="Hemerythrin-like"/>
    <property type="match status" value="1"/>
</dbReference>
<dbReference type="EMBL" id="PGTO01000016">
    <property type="protein sequence ID" value="RAU20807.1"/>
    <property type="molecule type" value="Genomic_DNA"/>
</dbReference>
<dbReference type="NCBIfam" id="TIGR02481">
    <property type="entry name" value="hemeryth_dom"/>
    <property type="match status" value="1"/>
</dbReference>
<dbReference type="GO" id="GO:0046872">
    <property type="term" value="F:metal ion binding"/>
    <property type="evidence" value="ECO:0007669"/>
    <property type="project" value="UniProtKB-KW"/>
</dbReference>
<dbReference type="PANTHER" id="PTHR37164:SF1">
    <property type="entry name" value="BACTERIOHEMERYTHRIN"/>
    <property type="match status" value="1"/>
</dbReference>
<name>A0A364NV77_9PROT</name>
<evidence type="ECO:0000256" key="1">
    <source>
        <dbReference type="ARBA" id="ARBA00010587"/>
    </source>
</evidence>
<sequence>MWNYVTRECPELAWTPDLSVGNSVLDQHHQKLFLLLDEIIKVEENAAGFDAMANIISELNSYISYHFTEEEGMMAKANFPFLDLHRHSHQTIAQRVLEIAGLLTPDNYRRIAAELHTFMTGWLVHHIEIEDFEYRPYICTP</sequence>
<evidence type="ECO:0000256" key="2">
    <source>
        <dbReference type="ARBA" id="ARBA00022621"/>
    </source>
</evidence>
<dbReference type="CDD" id="cd12107">
    <property type="entry name" value="Hemerythrin"/>
    <property type="match status" value="1"/>
</dbReference>
<dbReference type="Pfam" id="PF01814">
    <property type="entry name" value="Hemerythrin"/>
    <property type="match status" value="1"/>
</dbReference>
<comment type="caution">
    <text evidence="6">The sequence shown here is derived from an EMBL/GenBank/DDBJ whole genome shotgun (WGS) entry which is preliminary data.</text>
</comment>
<keyword evidence="3" id="KW-0479">Metal-binding</keyword>
<evidence type="ECO:0000259" key="5">
    <source>
        <dbReference type="Pfam" id="PF01814"/>
    </source>
</evidence>
<dbReference type="InterPro" id="IPR012827">
    <property type="entry name" value="Hemerythrin_metal-bd"/>
</dbReference>
<dbReference type="InterPro" id="IPR016131">
    <property type="entry name" value="Haemerythrin_Fe_BS"/>
</dbReference>
<evidence type="ECO:0000313" key="7">
    <source>
        <dbReference type="Proteomes" id="UP000251075"/>
    </source>
</evidence>
<dbReference type="Proteomes" id="UP000251075">
    <property type="component" value="Unassembled WGS sequence"/>
</dbReference>
<evidence type="ECO:0000256" key="4">
    <source>
        <dbReference type="ARBA" id="ARBA00023004"/>
    </source>
</evidence>
<dbReference type="PANTHER" id="PTHR37164">
    <property type="entry name" value="BACTERIOHEMERYTHRIN"/>
    <property type="match status" value="1"/>
</dbReference>
<evidence type="ECO:0000256" key="3">
    <source>
        <dbReference type="ARBA" id="ARBA00022723"/>
    </source>
</evidence>
<dbReference type="SUPFAM" id="SSF47188">
    <property type="entry name" value="Hemerythrin-like"/>
    <property type="match status" value="1"/>
</dbReference>
<dbReference type="GO" id="GO:0005344">
    <property type="term" value="F:oxygen carrier activity"/>
    <property type="evidence" value="ECO:0007669"/>
    <property type="project" value="UniProtKB-KW"/>
</dbReference>
<feature type="domain" description="Hemerythrin-like" evidence="5">
    <location>
        <begin position="22"/>
        <end position="137"/>
    </location>
</feature>
<keyword evidence="2" id="KW-0561">Oxygen transport</keyword>
<dbReference type="NCBIfam" id="NF033749">
    <property type="entry name" value="bact_hemeryth"/>
    <property type="match status" value="1"/>
</dbReference>
<keyword evidence="7" id="KW-1185">Reference proteome</keyword>
<accession>A0A364NV77</accession>
<gene>
    <name evidence="6" type="ORF">CU669_16165</name>
</gene>